<name>A0A225WLE3_9STRA</name>
<protein>
    <submittedName>
        <fullName evidence="1">Polyprotein</fullName>
    </submittedName>
</protein>
<evidence type="ECO:0000313" key="2">
    <source>
        <dbReference type="Proteomes" id="UP000198211"/>
    </source>
</evidence>
<sequence>MEAWNTLRVYYNRTTLHNRVAMTRRLREFKMEEATPMAKLLDAFNELVVGRQMLGGPVDEARQMVERMGSLPLEYELIASIVENTTDITLIEFKEKLLKEYERLQKKESKEKAFRENGNPEGMVELTGVNGKRIKMMEVLCIPGLDIRLLSVVKLEERSLTVEV</sequence>
<accession>A0A225WLE3</accession>
<dbReference type="Pfam" id="PF14223">
    <property type="entry name" value="Retrotran_gag_2"/>
    <property type="match status" value="1"/>
</dbReference>
<dbReference type="Proteomes" id="UP000198211">
    <property type="component" value="Unassembled WGS sequence"/>
</dbReference>
<dbReference type="AlphaFoldDB" id="A0A225WLE3"/>
<proteinExistence type="predicted"/>
<comment type="caution">
    <text evidence="1">The sequence shown here is derived from an EMBL/GenBank/DDBJ whole genome shotgun (WGS) entry which is preliminary data.</text>
</comment>
<reference evidence="2" key="1">
    <citation type="submission" date="2017-03" db="EMBL/GenBank/DDBJ databases">
        <title>Phytopthora megakarya and P. palmivora, two closely related causual agents of cacao black pod achieved similar genome size and gene model numbers by different mechanisms.</title>
        <authorList>
            <person name="Ali S."/>
            <person name="Shao J."/>
            <person name="Larry D.J."/>
            <person name="Kronmiller B."/>
            <person name="Shen D."/>
            <person name="Strem M.D."/>
            <person name="Melnick R.L."/>
            <person name="Guiltinan M.J."/>
            <person name="Tyler B.M."/>
            <person name="Meinhardt L.W."/>
            <person name="Bailey B.A."/>
        </authorList>
    </citation>
    <scope>NUCLEOTIDE SEQUENCE [LARGE SCALE GENOMIC DNA]</scope>
    <source>
        <strain evidence="2">zdho120</strain>
    </source>
</reference>
<dbReference type="OrthoDB" id="165998at2759"/>
<dbReference type="EMBL" id="NBNE01000665">
    <property type="protein sequence ID" value="OWZ17949.1"/>
    <property type="molecule type" value="Genomic_DNA"/>
</dbReference>
<keyword evidence="2" id="KW-1185">Reference proteome</keyword>
<evidence type="ECO:0000313" key="1">
    <source>
        <dbReference type="EMBL" id="OWZ17949.1"/>
    </source>
</evidence>
<gene>
    <name evidence="1" type="ORF">PHMEG_0008036</name>
</gene>
<organism evidence="1 2">
    <name type="scientific">Phytophthora megakarya</name>
    <dbReference type="NCBI Taxonomy" id="4795"/>
    <lineage>
        <taxon>Eukaryota</taxon>
        <taxon>Sar</taxon>
        <taxon>Stramenopiles</taxon>
        <taxon>Oomycota</taxon>
        <taxon>Peronosporomycetes</taxon>
        <taxon>Peronosporales</taxon>
        <taxon>Peronosporaceae</taxon>
        <taxon>Phytophthora</taxon>
    </lineage>
</organism>